<dbReference type="InterPro" id="IPR023186">
    <property type="entry name" value="IUNH"/>
</dbReference>
<dbReference type="AlphaFoldDB" id="A0A938XCZ3"/>
<dbReference type="Pfam" id="PF01156">
    <property type="entry name" value="IU_nuc_hydro"/>
    <property type="match status" value="1"/>
</dbReference>
<reference evidence="4" key="1">
    <citation type="submission" date="2020-08" db="EMBL/GenBank/DDBJ databases">
        <authorList>
            <person name="Cejkova D."/>
            <person name="Kubasova T."/>
            <person name="Jahodarova E."/>
            <person name="Rychlik I."/>
        </authorList>
    </citation>
    <scope>NUCLEOTIDE SEQUENCE</scope>
    <source>
        <strain evidence="4">An582</strain>
    </source>
</reference>
<dbReference type="PANTHER" id="PTHR12304:SF4">
    <property type="entry name" value="URIDINE NUCLEOSIDASE"/>
    <property type="match status" value="1"/>
</dbReference>
<sequence>MRYLLIDCDPGHDDAMAILTACAHPEELKILGITTVGGNQTLKRVTENAKNILRFLCADIPLASGQEGPLVRRLQAAPEAHGDSGMDGFDFGTGDYPLASEHAVTFLYEKIMACPEKVTIAALAPLTNLALLLKVFPEVKEKISCISMMGGGISHGNCTELTEFNIYVDPEAAQIVFTSGIPIVMAGLDVTEKAAVTAEEIESLKTKGRISRMAGELLTFYHESGKQFGFVDSPIHDLCAVAYLLEPGMFRGERWHVEVSTEDGPARGLTYADKRLAGNEQKNVLVLEDVDRDRFAGLFIEALERLDASACSR</sequence>
<dbReference type="GO" id="GO:0006152">
    <property type="term" value="P:purine nucleoside catabolic process"/>
    <property type="evidence" value="ECO:0007669"/>
    <property type="project" value="TreeGrafter"/>
</dbReference>
<protein>
    <submittedName>
        <fullName evidence="4">Nucleoside hydrolase</fullName>
    </submittedName>
</protein>
<dbReference type="InterPro" id="IPR001910">
    <property type="entry name" value="Inosine/uridine_hydrolase_dom"/>
</dbReference>
<gene>
    <name evidence="4" type="ORF">H6A20_11310</name>
</gene>
<feature type="domain" description="Inosine/uridine-preferring nucleoside hydrolase" evidence="3">
    <location>
        <begin position="4"/>
        <end position="295"/>
    </location>
</feature>
<name>A0A938XCZ3_9CLOT</name>
<dbReference type="SUPFAM" id="SSF53590">
    <property type="entry name" value="Nucleoside hydrolase"/>
    <property type="match status" value="1"/>
</dbReference>
<dbReference type="GO" id="GO:0005829">
    <property type="term" value="C:cytosol"/>
    <property type="evidence" value="ECO:0007669"/>
    <property type="project" value="TreeGrafter"/>
</dbReference>
<accession>A0A938XCZ3</accession>
<proteinExistence type="predicted"/>
<dbReference type="Proteomes" id="UP000705508">
    <property type="component" value="Unassembled WGS sequence"/>
</dbReference>
<reference evidence="4" key="2">
    <citation type="journal article" date="2021" name="Sci. Rep.">
        <title>The distribution of antibiotic resistance genes in chicken gut microbiota commensals.</title>
        <authorList>
            <person name="Juricova H."/>
            <person name="Matiasovicova J."/>
            <person name="Kubasova T."/>
            <person name="Cejkova D."/>
            <person name="Rychlik I."/>
        </authorList>
    </citation>
    <scope>NUCLEOTIDE SEQUENCE</scope>
    <source>
        <strain evidence="4">An582</strain>
    </source>
</reference>
<organism evidence="4 5">
    <name type="scientific">Mordavella massiliensis</name>
    <dbReference type="NCBI Taxonomy" id="1871024"/>
    <lineage>
        <taxon>Bacteria</taxon>
        <taxon>Bacillati</taxon>
        <taxon>Bacillota</taxon>
        <taxon>Clostridia</taxon>
        <taxon>Eubacteriales</taxon>
        <taxon>Clostridiaceae</taxon>
        <taxon>Mordavella</taxon>
    </lineage>
</organism>
<keyword evidence="2" id="KW-0326">Glycosidase</keyword>
<dbReference type="CDD" id="cd02651">
    <property type="entry name" value="nuc_hydro_IU_UC_XIUA"/>
    <property type="match status" value="1"/>
</dbReference>
<dbReference type="Gene3D" id="3.90.245.10">
    <property type="entry name" value="Ribonucleoside hydrolase-like"/>
    <property type="match status" value="1"/>
</dbReference>
<dbReference type="EMBL" id="JACJKS010000020">
    <property type="protein sequence ID" value="MBM6949233.1"/>
    <property type="molecule type" value="Genomic_DNA"/>
</dbReference>
<evidence type="ECO:0000256" key="2">
    <source>
        <dbReference type="ARBA" id="ARBA00023295"/>
    </source>
</evidence>
<dbReference type="InterPro" id="IPR036452">
    <property type="entry name" value="Ribo_hydro-like"/>
</dbReference>
<evidence type="ECO:0000259" key="3">
    <source>
        <dbReference type="Pfam" id="PF01156"/>
    </source>
</evidence>
<evidence type="ECO:0000313" key="4">
    <source>
        <dbReference type="EMBL" id="MBM6949233.1"/>
    </source>
</evidence>
<keyword evidence="1 4" id="KW-0378">Hydrolase</keyword>
<dbReference type="RefSeq" id="WP_204907232.1">
    <property type="nucleotide sequence ID" value="NZ_JACJKS010000020.1"/>
</dbReference>
<evidence type="ECO:0000256" key="1">
    <source>
        <dbReference type="ARBA" id="ARBA00022801"/>
    </source>
</evidence>
<dbReference type="GO" id="GO:0008477">
    <property type="term" value="F:purine nucleosidase activity"/>
    <property type="evidence" value="ECO:0007669"/>
    <property type="project" value="TreeGrafter"/>
</dbReference>
<dbReference type="PANTHER" id="PTHR12304">
    <property type="entry name" value="INOSINE-URIDINE PREFERRING NUCLEOSIDE HYDROLASE"/>
    <property type="match status" value="1"/>
</dbReference>
<evidence type="ECO:0000313" key="5">
    <source>
        <dbReference type="Proteomes" id="UP000705508"/>
    </source>
</evidence>
<comment type="caution">
    <text evidence="4">The sequence shown here is derived from an EMBL/GenBank/DDBJ whole genome shotgun (WGS) entry which is preliminary data.</text>
</comment>